<gene>
    <name evidence="8" type="ordered locus">DP3080</name>
</gene>
<feature type="transmembrane region" description="Helical" evidence="6">
    <location>
        <begin position="137"/>
        <end position="159"/>
    </location>
</feature>
<sequence>MMITISDVKDIFFGLALVLSFMSCLSYIAFFVSLKEVLRSSGRVILVFSGVAQTLYILDRALFLGNIPVTTTHEALVFFAWAVTWSFLLFRWRHSVKNLGTFLSLLVFLILVVASFLPKNIIPLSPTEQTLWLPFHAGVSLLAYGFLGIAFLAGVMYLLQERELKKKRFGYFFSRLPSLDSLDMLNNHCLTVGFSFLTLGIVAGVLWARIVHGFWQCDWTVIPWLFYLVQMHQRLTVGWRGKRAATMAIIGFILAMFTLWGLAYFSGGVHGNV</sequence>
<evidence type="ECO:0000313" key="8">
    <source>
        <dbReference type="EMBL" id="CAG37809.1"/>
    </source>
</evidence>
<evidence type="ECO:0000256" key="1">
    <source>
        <dbReference type="ARBA" id="ARBA00004141"/>
    </source>
</evidence>
<dbReference type="HOGENOM" id="CLU_049710_2_2_7"/>
<dbReference type="EMBL" id="CR522870">
    <property type="protein sequence ID" value="CAG37809.1"/>
    <property type="molecule type" value="Genomic_DNA"/>
</dbReference>
<feature type="transmembrane region" description="Helical" evidence="6">
    <location>
        <begin position="75"/>
        <end position="92"/>
    </location>
</feature>
<dbReference type="STRING" id="177439.DP3080"/>
<keyword evidence="4 6" id="KW-1133">Transmembrane helix</keyword>
<keyword evidence="5 6" id="KW-0472">Membrane</keyword>
<dbReference type="GO" id="GO:0005886">
    <property type="term" value="C:plasma membrane"/>
    <property type="evidence" value="ECO:0007669"/>
    <property type="project" value="TreeGrafter"/>
</dbReference>
<dbReference type="GO" id="GO:0017004">
    <property type="term" value="P:cytochrome complex assembly"/>
    <property type="evidence" value="ECO:0007669"/>
    <property type="project" value="UniProtKB-KW"/>
</dbReference>
<accession>Q6AIM1</accession>
<dbReference type="PANTHER" id="PTHR30071:SF1">
    <property type="entry name" value="CYTOCHROME B_B6 PROTEIN-RELATED"/>
    <property type="match status" value="1"/>
</dbReference>
<comment type="subcellular location">
    <subcellularLocation>
        <location evidence="1">Membrane</location>
        <topology evidence="1">Multi-pass membrane protein</topology>
    </subcellularLocation>
</comment>
<dbReference type="Pfam" id="PF01578">
    <property type="entry name" value="Cytochrom_C_asm"/>
    <property type="match status" value="1"/>
</dbReference>
<keyword evidence="2 6" id="KW-0812">Transmembrane</keyword>
<feature type="transmembrane region" description="Helical" evidence="6">
    <location>
        <begin position="12"/>
        <end position="32"/>
    </location>
</feature>
<name>Q6AIM1_DESPS</name>
<reference evidence="9" key="1">
    <citation type="journal article" date="2004" name="Environ. Microbiol.">
        <title>The genome of Desulfotalea psychrophila, a sulfate-reducing bacterium from permanently cold Arctic sediments.</title>
        <authorList>
            <person name="Rabus R."/>
            <person name="Ruepp A."/>
            <person name="Frickey T."/>
            <person name="Rattei T."/>
            <person name="Fartmann B."/>
            <person name="Stark M."/>
            <person name="Bauer M."/>
            <person name="Zibat A."/>
            <person name="Lombardot T."/>
            <person name="Becker I."/>
            <person name="Amann J."/>
            <person name="Gellner K."/>
            <person name="Teeling H."/>
            <person name="Leuschner W.D."/>
            <person name="Gloeckner F.-O."/>
            <person name="Lupas A.N."/>
            <person name="Amann R."/>
            <person name="Klenk H.-P."/>
        </authorList>
    </citation>
    <scope>NUCLEOTIDE SEQUENCE [LARGE SCALE GENOMIC DNA]</scope>
    <source>
        <strain evidence="9">DSM 12343 / LSv54</strain>
    </source>
</reference>
<dbReference type="PANTHER" id="PTHR30071">
    <property type="entry name" value="HEME EXPORTER PROTEIN C"/>
    <property type="match status" value="1"/>
</dbReference>
<evidence type="ECO:0000259" key="7">
    <source>
        <dbReference type="Pfam" id="PF01578"/>
    </source>
</evidence>
<keyword evidence="3" id="KW-0201">Cytochrome c-type biogenesis</keyword>
<protein>
    <submittedName>
        <fullName evidence="8">Related to cytochrome c biogenesis protein CcsA</fullName>
    </submittedName>
</protein>
<evidence type="ECO:0000256" key="5">
    <source>
        <dbReference type="ARBA" id="ARBA00023136"/>
    </source>
</evidence>
<dbReference type="InterPro" id="IPR045062">
    <property type="entry name" value="Cyt_c_biogenesis_CcsA/CcmC"/>
</dbReference>
<evidence type="ECO:0000256" key="2">
    <source>
        <dbReference type="ARBA" id="ARBA00022692"/>
    </source>
</evidence>
<feature type="transmembrane region" description="Helical" evidence="6">
    <location>
        <begin position="244"/>
        <end position="265"/>
    </location>
</feature>
<dbReference type="GO" id="GO:0020037">
    <property type="term" value="F:heme binding"/>
    <property type="evidence" value="ECO:0007669"/>
    <property type="project" value="InterPro"/>
</dbReference>
<dbReference type="InterPro" id="IPR002541">
    <property type="entry name" value="Cyt_c_assembly"/>
</dbReference>
<organism evidence="8 9">
    <name type="scientific">Desulfotalea psychrophila (strain LSv54 / DSM 12343)</name>
    <dbReference type="NCBI Taxonomy" id="177439"/>
    <lineage>
        <taxon>Bacteria</taxon>
        <taxon>Pseudomonadati</taxon>
        <taxon>Thermodesulfobacteriota</taxon>
        <taxon>Desulfobulbia</taxon>
        <taxon>Desulfobulbales</taxon>
        <taxon>Desulfocapsaceae</taxon>
        <taxon>Desulfotalea</taxon>
    </lineage>
</organism>
<proteinExistence type="predicted"/>
<dbReference type="AlphaFoldDB" id="Q6AIM1"/>
<feature type="transmembrane region" description="Helical" evidence="6">
    <location>
        <begin position="99"/>
        <end position="117"/>
    </location>
</feature>
<evidence type="ECO:0000313" key="9">
    <source>
        <dbReference type="Proteomes" id="UP000000602"/>
    </source>
</evidence>
<keyword evidence="9" id="KW-1185">Reference proteome</keyword>
<evidence type="ECO:0000256" key="6">
    <source>
        <dbReference type="SAM" id="Phobius"/>
    </source>
</evidence>
<feature type="transmembrane region" description="Helical" evidence="6">
    <location>
        <begin position="185"/>
        <end position="207"/>
    </location>
</feature>
<dbReference type="Proteomes" id="UP000000602">
    <property type="component" value="Chromosome"/>
</dbReference>
<feature type="domain" description="Cytochrome c assembly protein" evidence="7">
    <location>
        <begin position="73"/>
        <end position="270"/>
    </location>
</feature>
<dbReference type="RefSeq" id="WP_011190321.1">
    <property type="nucleotide sequence ID" value="NC_006138.1"/>
</dbReference>
<dbReference type="KEGG" id="dps:DP3080"/>
<evidence type="ECO:0000256" key="3">
    <source>
        <dbReference type="ARBA" id="ARBA00022748"/>
    </source>
</evidence>
<dbReference type="eggNOG" id="COG0755">
    <property type="taxonomic scope" value="Bacteria"/>
</dbReference>
<evidence type="ECO:0000256" key="4">
    <source>
        <dbReference type="ARBA" id="ARBA00022989"/>
    </source>
</evidence>